<keyword evidence="6 8" id="KW-0418">Kinase</keyword>
<dbReference type="InterPro" id="IPR011529">
    <property type="entry name" value="Glu_5kinase"/>
</dbReference>
<dbReference type="InterPro" id="IPR015947">
    <property type="entry name" value="PUA-like_sf"/>
</dbReference>
<evidence type="ECO:0000313" key="10">
    <source>
        <dbReference type="EMBL" id="THD10476.1"/>
    </source>
</evidence>
<dbReference type="InterPro" id="IPR041739">
    <property type="entry name" value="G5K_ProB"/>
</dbReference>
<organism evidence="10 11">
    <name type="scientific">Metallibacterium scheffleri</name>
    <dbReference type="NCBI Taxonomy" id="993689"/>
    <lineage>
        <taxon>Bacteria</taxon>
        <taxon>Pseudomonadati</taxon>
        <taxon>Pseudomonadota</taxon>
        <taxon>Gammaproteobacteria</taxon>
        <taxon>Lysobacterales</taxon>
        <taxon>Rhodanobacteraceae</taxon>
        <taxon>Metallibacterium</taxon>
    </lineage>
</organism>
<dbReference type="InterPro" id="IPR005715">
    <property type="entry name" value="Glu_5kinase/COase_Synthase"/>
</dbReference>
<dbReference type="GO" id="GO:0005524">
    <property type="term" value="F:ATP binding"/>
    <property type="evidence" value="ECO:0007669"/>
    <property type="project" value="UniProtKB-KW"/>
</dbReference>
<evidence type="ECO:0000259" key="9">
    <source>
        <dbReference type="SMART" id="SM00359"/>
    </source>
</evidence>
<feature type="binding site" evidence="8">
    <location>
        <position position="64"/>
    </location>
    <ligand>
        <name>substrate</name>
    </ligand>
</feature>
<protein>
    <recommendedName>
        <fullName evidence="8">Glutamate 5-kinase</fullName>
        <ecNumber evidence="8">2.7.2.11</ecNumber>
    </recommendedName>
    <alternativeName>
        <fullName evidence="8">Gamma-glutamyl kinase</fullName>
        <shortName evidence="8">GK</shortName>
    </alternativeName>
</protein>
<dbReference type="Pfam" id="PF00696">
    <property type="entry name" value="AA_kinase"/>
    <property type="match status" value="1"/>
</dbReference>
<dbReference type="GO" id="GO:0005829">
    <property type="term" value="C:cytosol"/>
    <property type="evidence" value="ECO:0007669"/>
    <property type="project" value="TreeGrafter"/>
</dbReference>
<dbReference type="EMBL" id="MWQO01000026">
    <property type="protein sequence ID" value="THD10476.1"/>
    <property type="molecule type" value="Genomic_DNA"/>
</dbReference>
<accession>A0A4S3KNP9</accession>
<dbReference type="InterPro" id="IPR019797">
    <property type="entry name" value="Glutamate_5-kinase_CS"/>
</dbReference>
<dbReference type="InterPro" id="IPR001057">
    <property type="entry name" value="Glu/AcGlu_kinase"/>
</dbReference>
<feature type="binding site" evidence="8">
    <location>
        <begin position="223"/>
        <end position="229"/>
    </location>
    <ligand>
        <name>ATP</name>
        <dbReference type="ChEBI" id="CHEBI:30616"/>
    </ligand>
</feature>
<keyword evidence="7 8" id="KW-0067">ATP-binding</keyword>
<dbReference type="InterPro" id="IPR036393">
    <property type="entry name" value="AceGlu_kinase-like_sf"/>
</dbReference>
<evidence type="ECO:0000256" key="8">
    <source>
        <dbReference type="HAMAP-Rule" id="MF_00456"/>
    </source>
</evidence>
<dbReference type="Pfam" id="PF01472">
    <property type="entry name" value="PUA"/>
    <property type="match status" value="1"/>
</dbReference>
<feature type="binding site" evidence="8">
    <location>
        <position position="24"/>
    </location>
    <ligand>
        <name>ATP</name>
        <dbReference type="ChEBI" id="CHEBI:30616"/>
    </ligand>
</feature>
<dbReference type="UniPathway" id="UPA00098">
    <property type="reaction ID" value="UER00359"/>
</dbReference>
<keyword evidence="2 8" id="KW-0028">Amino-acid biosynthesis</keyword>
<dbReference type="PROSITE" id="PS00902">
    <property type="entry name" value="GLUTAMATE_5_KINASE"/>
    <property type="match status" value="1"/>
</dbReference>
<dbReference type="OrthoDB" id="9804434at2"/>
<keyword evidence="4 8" id="KW-0808">Transferase</keyword>
<dbReference type="SMART" id="SM00359">
    <property type="entry name" value="PUA"/>
    <property type="match status" value="1"/>
</dbReference>
<comment type="subcellular location">
    <subcellularLocation>
        <location evidence="8">Cytoplasm</location>
    </subcellularLocation>
</comment>
<evidence type="ECO:0000256" key="2">
    <source>
        <dbReference type="ARBA" id="ARBA00022605"/>
    </source>
</evidence>
<dbReference type="GO" id="GO:0055129">
    <property type="term" value="P:L-proline biosynthetic process"/>
    <property type="evidence" value="ECO:0007669"/>
    <property type="project" value="UniProtKB-UniRule"/>
</dbReference>
<evidence type="ECO:0000256" key="3">
    <source>
        <dbReference type="ARBA" id="ARBA00022650"/>
    </source>
</evidence>
<evidence type="ECO:0000256" key="7">
    <source>
        <dbReference type="ARBA" id="ARBA00022840"/>
    </source>
</evidence>
<dbReference type="Proteomes" id="UP000307749">
    <property type="component" value="Unassembled WGS sequence"/>
</dbReference>
<dbReference type="SUPFAM" id="SSF88697">
    <property type="entry name" value="PUA domain-like"/>
    <property type="match status" value="1"/>
</dbReference>
<dbReference type="AlphaFoldDB" id="A0A4S3KNP9"/>
<dbReference type="GO" id="GO:0004349">
    <property type="term" value="F:glutamate 5-kinase activity"/>
    <property type="evidence" value="ECO:0007669"/>
    <property type="project" value="UniProtKB-UniRule"/>
</dbReference>
<comment type="catalytic activity">
    <reaction evidence="8">
        <text>L-glutamate + ATP = L-glutamyl 5-phosphate + ADP</text>
        <dbReference type="Rhea" id="RHEA:14877"/>
        <dbReference type="ChEBI" id="CHEBI:29985"/>
        <dbReference type="ChEBI" id="CHEBI:30616"/>
        <dbReference type="ChEBI" id="CHEBI:58274"/>
        <dbReference type="ChEBI" id="CHEBI:456216"/>
        <dbReference type="EC" id="2.7.2.11"/>
    </reaction>
</comment>
<evidence type="ECO:0000313" key="11">
    <source>
        <dbReference type="Proteomes" id="UP000307749"/>
    </source>
</evidence>
<keyword evidence="11" id="KW-1185">Reference proteome</keyword>
<feature type="binding site" evidence="8">
    <location>
        <position position="149"/>
    </location>
    <ligand>
        <name>substrate</name>
    </ligand>
</feature>
<feature type="binding site" evidence="8">
    <location>
        <begin position="181"/>
        <end position="182"/>
    </location>
    <ligand>
        <name>ATP</name>
        <dbReference type="ChEBI" id="CHEBI:30616"/>
    </ligand>
</feature>
<dbReference type="InterPro" id="IPR001048">
    <property type="entry name" value="Asp/Glu/Uridylate_kinase"/>
</dbReference>
<dbReference type="CDD" id="cd21157">
    <property type="entry name" value="PUA_G5K"/>
    <property type="match status" value="1"/>
</dbReference>
<dbReference type="InterPro" id="IPR036974">
    <property type="entry name" value="PUA_sf"/>
</dbReference>
<dbReference type="PROSITE" id="PS50890">
    <property type="entry name" value="PUA"/>
    <property type="match status" value="1"/>
</dbReference>
<dbReference type="PIRSF" id="PIRSF000729">
    <property type="entry name" value="GK"/>
    <property type="match status" value="1"/>
</dbReference>
<dbReference type="Gene3D" id="3.40.1160.10">
    <property type="entry name" value="Acetylglutamate kinase-like"/>
    <property type="match status" value="1"/>
</dbReference>
<gene>
    <name evidence="8" type="primary">proB</name>
    <name evidence="10" type="ORF">B1806_08260</name>
</gene>
<proteinExistence type="inferred from homology"/>
<comment type="function">
    <text evidence="8">Catalyzes the transfer of a phosphate group to glutamate to form L-glutamate 5-phosphate.</text>
</comment>
<feature type="binding site" evidence="8">
    <location>
        <position position="161"/>
    </location>
    <ligand>
        <name>substrate</name>
    </ligand>
</feature>
<dbReference type="EC" id="2.7.2.11" evidence="8"/>
<keyword evidence="1 8" id="KW-0963">Cytoplasm</keyword>
<dbReference type="GO" id="GO:0003723">
    <property type="term" value="F:RNA binding"/>
    <property type="evidence" value="ECO:0007669"/>
    <property type="project" value="InterPro"/>
</dbReference>
<keyword evidence="3 8" id="KW-0641">Proline biosynthesis</keyword>
<dbReference type="PANTHER" id="PTHR43654">
    <property type="entry name" value="GLUTAMATE 5-KINASE"/>
    <property type="match status" value="1"/>
</dbReference>
<evidence type="ECO:0000256" key="6">
    <source>
        <dbReference type="ARBA" id="ARBA00022777"/>
    </source>
</evidence>
<dbReference type="NCBIfam" id="TIGR01027">
    <property type="entry name" value="proB"/>
    <property type="match status" value="1"/>
</dbReference>
<dbReference type="RefSeq" id="WP_081128507.1">
    <property type="nucleotide sequence ID" value="NZ_DAHXOC010000023.1"/>
</dbReference>
<evidence type="ECO:0000256" key="5">
    <source>
        <dbReference type="ARBA" id="ARBA00022741"/>
    </source>
</evidence>
<reference evidence="10 11" key="1">
    <citation type="submission" date="2017-02" db="EMBL/GenBank/DDBJ databases">
        <title>Whole genome sequencing of Metallibacterium scheffleri DSM 24874 (T).</title>
        <authorList>
            <person name="Kumar S."/>
            <person name="Patil P."/>
            <person name="Patil P.B."/>
        </authorList>
    </citation>
    <scope>NUCLEOTIDE SEQUENCE [LARGE SCALE GENOMIC DNA]</scope>
    <source>
        <strain evidence="10 11">DSM 24874</strain>
    </source>
</reference>
<dbReference type="HAMAP" id="MF_00456">
    <property type="entry name" value="ProB"/>
    <property type="match status" value="1"/>
</dbReference>
<dbReference type="PANTHER" id="PTHR43654:SF1">
    <property type="entry name" value="ISOPENTENYL PHOSPHATE KINASE"/>
    <property type="match status" value="1"/>
</dbReference>
<evidence type="ECO:0000256" key="1">
    <source>
        <dbReference type="ARBA" id="ARBA00022490"/>
    </source>
</evidence>
<sequence>MAATRTPSPLQPQALPAWRRAVLKVGSNLLAADGGGLTPRHAAALADFVTASHAAGRQVVLVSSGAVAAGRALLREHAPAAGDLAARQALAALGQAPMIALWQSLSARPVAQVLLTHDDLRNRRRYLNARVTLRGLLALDVLPVVNENDTVAVDELKLGDNDNLAAIVAALVDADLLLIASDVDALYSADPRKAPHAQPLARIDAITPAVMAMAGDSGSSVGTGGMRTKLEAAAKAAAAGISTALFSGRDAAVLQALGRGQLQGTLVQAPASRMQARKYWLRHAPSTGQVCVDAGAAKALAAGRASLLPGGVLGARGEFHRGDLVEIVDAEGRPVARGLSQYTAVEVARLAGHHSREIAALLGYTCGAEIVHRDDLAAVREADRGGDTHA</sequence>
<evidence type="ECO:0000256" key="4">
    <source>
        <dbReference type="ARBA" id="ARBA00022679"/>
    </source>
</evidence>
<keyword evidence="5 8" id="KW-0547">Nucleotide-binding</keyword>
<feature type="domain" description="PUA" evidence="9">
    <location>
        <begin position="288"/>
        <end position="371"/>
    </location>
</feature>
<name>A0A4S3KNP9_9GAMM</name>
<comment type="pathway">
    <text evidence="8">Amino-acid biosynthesis; L-proline biosynthesis; L-glutamate 5-semialdehyde from L-glutamate: step 1/2.</text>
</comment>
<dbReference type="STRING" id="993689.GCA_002077135_02692"/>
<dbReference type="Gene3D" id="2.30.130.10">
    <property type="entry name" value="PUA domain"/>
    <property type="match status" value="1"/>
</dbReference>
<dbReference type="CDD" id="cd04242">
    <property type="entry name" value="AAK_G5K_ProB"/>
    <property type="match status" value="1"/>
</dbReference>
<dbReference type="FunFam" id="3.40.1160.10:FF:000018">
    <property type="entry name" value="Glutamate 5-kinase"/>
    <property type="match status" value="1"/>
</dbReference>
<dbReference type="SUPFAM" id="SSF53633">
    <property type="entry name" value="Carbamate kinase-like"/>
    <property type="match status" value="1"/>
</dbReference>
<dbReference type="InterPro" id="IPR002478">
    <property type="entry name" value="PUA"/>
</dbReference>
<dbReference type="PRINTS" id="PR00474">
    <property type="entry name" value="GLU5KINASE"/>
</dbReference>
<comment type="similarity">
    <text evidence="8">Belongs to the glutamate 5-kinase family.</text>
</comment>
<comment type="caution">
    <text evidence="10">The sequence shown here is derived from an EMBL/GenBank/DDBJ whole genome shotgun (WGS) entry which is preliminary data.</text>
</comment>